<evidence type="ECO:0000256" key="1">
    <source>
        <dbReference type="SAM" id="MobiDB-lite"/>
    </source>
</evidence>
<dbReference type="Proteomes" id="UP000572817">
    <property type="component" value="Unassembled WGS sequence"/>
</dbReference>
<gene>
    <name evidence="2" type="ORF">GTA08_BOTSDO04573</name>
</gene>
<feature type="compositionally biased region" description="Low complexity" evidence="1">
    <location>
        <begin position="90"/>
        <end position="132"/>
    </location>
</feature>
<accession>A0A8H4IUR8</accession>
<feature type="compositionally biased region" description="Polar residues" evidence="1">
    <location>
        <begin position="195"/>
        <end position="204"/>
    </location>
</feature>
<dbReference type="OrthoDB" id="5431222at2759"/>
<evidence type="ECO:0000313" key="3">
    <source>
        <dbReference type="Proteomes" id="UP000572817"/>
    </source>
</evidence>
<dbReference type="GO" id="GO:0004386">
    <property type="term" value="F:helicase activity"/>
    <property type="evidence" value="ECO:0007669"/>
    <property type="project" value="UniProtKB-KW"/>
</dbReference>
<protein>
    <submittedName>
        <fullName evidence="2">Chromodomain-helicase-DNA-binding protein</fullName>
    </submittedName>
</protein>
<keyword evidence="3" id="KW-1185">Reference proteome</keyword>
<proteinExistence type="predicted"/>
<feature type="compositionally biased region" description="Low complexity" evidence="1">
    <location>
        <begin position="42"/>
        <end position="55"/>
    </location>
</feature>
<comment type="caution">
    <text evidence="2">The sequence shown here is derived from an EMBL/GenBank/DDBJ whole genome shotgun (WGS) entry which is preliminary data.</text>
</comment>
<organism evidence="2 3">
    <name type="scientific">Botryosphaeria dothidea</name>
    <dbReference type="NCBI Taxonomy" id="55169"/>
    <lineage>
        <taxon>Eukaryota</taxon>
        <taxon>Fungi</taxon>
        <taxon>Dikarya</taxon>
        <taxon>Ascomycota</taxon>
        <taxon>Pezizomycotina</taxon>
        <taxon>Dothideomycetes</taxon>
        <taxon>Dothideomycetes incertae sedis</taxon>
        <taxon>Botryosphaeriales</taxon>
        <taxon>Botryosphaeriaceae</taxon>
        <taxon>Botryosphaeria</taxon>
    </lineage>
</organism>
<feature type="region of interest" description="Disordered" evidence="1">
    <location>
        <begin position="1"/>
        <end position="233"/>
    </location>
</feature>
<evidence type="ECO:0000313" key="2">
    <source>
        <dbReference type="EMBL" id="KAF4307955.1"/>
    </source>
</evidence>
<sequence>MSWSAPSAGSAPPYQAAPPYAQQPYAQHPPYGQPPYPHTLYQQSAPPQSQPVSAPTTYPPKRKGNPVITRYPPPPGYRPPQPPSAPLPYGPGQYPPQGYQQPPQNYPPQSYQQGYQGYQQPPQGYQPGWQPLPGYPPPQGYQQQGYQQPPPPPPDASSAQPAYPPNGWQQSPTFPPSSHSGSLPPPPPDSAISPTTTVPSGTGHSSPSQSSRPSKSRRNTRTASIDTQAVPEAQRLYQSEAYTINLGLDEWDQTDFDGAIWPKANEPVEPDFSLGVITWHPANEITLALPSDFNKAEEVAAEPEPPKIGNGDAVSKYFAPDNAHEAFLDVRQTDEWDSVKHDSIFYEFPKASDIVALEDVLANRDRPDPEGENPYPIIEENRARDGRQDSDWNVMDNLEQALSSEQTAGDSTESGHTKNICTQDICPPRTKTGPALVAAIRHKGHQLLAYTHRRYHHRLYSVSNLHLTILGESTRRQ</sequence>
<feature type="compositionally biased region" description="Low complexity" evidence="1">
    <location>
        <begin position="1"/>
        <end position="30"/>
    </location>
</feature>
<dbReference type="EMBL" id="WWBZ02000022">
    <property type="protein sequence ID" value="KAF4307955.1"/>
    <property type="molecule type" value="Genomic_DNA"/>
</dbReference>
<dbReference type="GO" id="GO:0003677">
    <property type="term" value="F:DNA binding"/>
    <property type="evidence" value="ECO:0007669"/>
    <property type="project" value="UniProtKB-KW"/>
</dbReference>
<name>A0A8H4IUR8_9PEZI</name>
<reference evidence="2" key="1">
    <citation type="submission" date="2020-04" db="EMBL/GenBank/DDBJ databases">
        <title>Genome Assembly and Annotation of Botryosphaeria dothidea sdau 11-99, a Latent Pathogen of Apple Fruit Ring Rot in China.</title>
        <authorList>
            <person name="Yu C."/>
            <person name="Diao Y."/>
            <person name="Lu Q."/>
            <person name="Zhao J."/>
            <person name="Cui S."/>
            <person name="Peng C."/>
            <person name="He B."/>
            <person name="Liu H."/>
        </authorList>
    </citation>
    <scope>NUCLEOTIDE SEQUENCE [LARGE SCALE GENOMIC DNA]</scope>
    <source>
        <strain evidence="2">Sdau11-99</strain>
    </source>
</reference>
<feature type="compositionally biased region" description="Pro residues" evidence="1">
    <location>
        <begin position="71"/>
        <end position="89"/>
    </location>
</feature>
<dbReference type="AlphaFoldDB" id="A0A8H4IUR8"/>